<dbReference type="PANTHER" id="PTHR11579">
    <property type="entry name" value="PROTEIN-L-ISOASPARTATE O-METHYLTRANSFERASE"/>
    <property type="match status" value="1"/>
</dbReference>
<keyword evidence="5" id="KW-0963">Cytoplasm</keyword>
<evidence type="ECO:0000256" key="10">
    <source>
        <dbReference type="ARBA" id="ARBA00031323"/>
    </source>
</evidence>
<name>A0ABT2CEV4_9ACTN</name>
<evidence type="ECO:0000256" key="5">
    <source>
        <dbReference type="ARBA" id="ARBA00022490"/>
    </source>
</evidence>
<dbReference type="EC" id="2.1.1.77" evidence="3"/>
<dbReference type="GO" id="GO:0008168">
    <property type="term" value="F:methyltransferase activity"/>
    <property type="evidence" value="ECO:0007669"/>
    <property type="project" value="UniProtKB-KW"/>
</dbReference>
<evidence type="ECO:0000256" key="7">
    <source>
        <dbReference type="ARBA" id="ARBA00022679"/>
    </source>
</evidence>
<comment type="subcellular location">
    <subcellularLocation>
        <location evidence="1">Cytoplasm</location>
    </subcellularLocation>
</comment>
<evidence type="ECO:0000256" key="4">
    <source>
        <dbReference type="ARBA" id="ARBA00013346"/>
    </source>
</evidence>
<evidence type="ECO:0000313" key="13">
    <source>
        <dbReference type="Proteomes" id="UP001431313"/>
    </source>
</evidence>
<dbReference type="SUPFAM" id="SSF53335">
    <property type="entry name" value="S-adenosyl-L-methionine-dependent methyltransferases"/>
    <property type="match status" value="1"/>
</dbReference>
<keyword evidence="6 12" id="KW-0489">Methyltransferase</keyword>
<dbReference type="CDD" id="cd02440">
    <property type="entry name" value="AdoMet_MTases"/>
    <property type="match status" value="1"/>
</dbReference>
<evidence type="ECO:0000256" key="1">
    <source>
        <dbReference type="ARBA" id="ARBA00004496"/>
    </source>
</evidence>
<protein>
    <recommendedName>
        <fullName evidence="4">Protein-L-isoaspartate O-methyltransferase</fullName>
        <ecNumber evidence="3">2.1.1.77</ecNumber>
    </recommendedName>
    <alternativeName>
        <fullName evidence="11">L-isoaspartyl protein carboxyl methyltransferase</fullName>
    </alternativeName>
    <alternativeName>
        <fullName evidence="9">Protein L-isoaspartyl methyltransferase</fullName>
    </alternativeName>
    <alternativeName>
        <fullName evidence="10">Protein-beta-aspartate methyltransferase</fullName>
    </alternativeName>
</protein>
<reference evidence="12" key="1">
    <citation type="submission" date="2022-08" db="EMBL/GenBank/DDBJ databases">
        <authorList>
            <person name="Somphong A."/>
            <person name="Phongsopitanun W."/>
        </authorList>
    </citation>
    <scope>NUCLEOTIDE SEQUENCE</scope>
    <source>
        <strain evidence="12">LP05-1</strain>
    </source>
</reference>
<keyword evidence="13" id="KW-1185">Reference proteome</keyword>
<dbReference type="Gene3D" id="3.40.50.150">
    <property type="entry name" value="Vaccinia Virus protein VP39"/>
    <property type="match status" value="1"/>
</dbReference>
<dbReference type="InterPro" id="IPR000682">
    <property type="entry name" value="PCMT"/>
</dbReference>
<accession>A0ABT2CEV4</accession>
<evidence type="ECO:0000256" key="11">
    <source>
        <dbReference type="ARBA" id="ARBA00031350"/>
    </source>
</evidence>
<evidence type="ECO:0000256" key="2">
    <source>
        <dbReference type="ARBA" id="ARBA00005369"/>
    </source>
</evidence>
<dbReference type="Proteomes" id="UP001431313">
    <property type="component" value="Unassembled WGS sequence"/>
</dbReference>
<evidence type="ECO:0000256" key="6">
    <source>
        <dbReference type="ARBA" id="ARBA00022603"/>
    </source>
</evidence>
<dbReference type="RefSeq" id="WP_258786897.1">
    <property type="nucleotide sequence ID" value="NZ_JANUGQ010000006.1"/>
</dbReference>
<comment type="caution">
    <text evidence="12">The sequence shown here is derived from an EMBL/GenBank/DDBJ whole genome shotgun (WGS) entry which is preliminary data.</text>
</comment>
<proteinExistence type="inferred from homology"/>
<dbReference type="Pfam" id="PF01135">
    <property type="entry name" value="PCMT"/>
    <property type="match status" value="1"/>
</dbReference>
<evidence type="ECO:0000256" key="3">
    <source>
        <dbReference type="ARBA" id="ARBA00011890"/>
    </source>
</evidence>
<evidence type="ECO:0000256" key="9">
    <source>
        <dbReference type="ARBA" id="ARBA00030757"/>
    </source>
</evidence>
<dbReference type="EMBL" id="JANUGQ010000006">
    <property type="protein sequence ID" value="MCS0635949.1"/>
    <property type="molecule type" value="Genomic_DNA"/>
</dbReference>
<comment type="similarity">
    <text evidence="2">Belongs to the methyltransferase superfamily. L-isoaspartyl/D-aspartyl protein methyltransferase family.</text>
</comment>
<organism evidence="12 13">
    <name type="scientific">Streptomyces pyxinae</name>
    <dbReference type="NCBI Taxonomy" id="2970734"/>
    <lineage>
        <taxon>Bacteria</taxon>
        <taxon>Bacillati</taxon>
        <taxon>Actinomycetota</taxon>
        <taxon>Actinomycetes</taxon>
        <taxon>Kitasatosporales</taxon>
        <taxon>Streptomycetaceae</taxon>
        <taxon>Streptomyces</taxon>
    </lineage>
</organism>
<dbReference type="InterPro" id="IPR029063">
    <property type="entry name" value="SAM-dependent_MTases_sf"/>
</dbReference>
<sequence length="389" mass="42823">MNHSEAARQTALRALSREITHDLGKPLEPAWDKVFWTVPRERFLPDLIHQGPDLTPIDRSTDPERWFWAAYGDEPAITQLNGGDEPGAGEVRWASSSVPAPSVAFRMLDMLDVRDGHQVLEIGTGTGWNAALLAQRVGAENVTSVEVDPLLAVRAAEKLRENGQDVEVIFGDGAVGHPRNAPYRRVVATCSVRRVPYAWIEQTKPGGIVLTPWSSPWFDYGLLRLTVDGHGLASGWFAPDAVCAPLAQQRSYGMDLRNLVRQEGAAERSFTRLSPWAVTGDEWSARFAVGLQARDVRHVWDEDGPALRLWLATTDATSWAAVDDNGGGEGRYAVRQFGVRRLWDEVVAAYHWWRGAGEPGPGRFGLTVHPGGGHVPWLDTPDRPVPVTG</sequence>
<dbReference type="GO" id="GO:0032259">
    <property type="term" value="P:methylation"/>
    <property type="evidence" value="ECO:0007669"/>
    <property type="project" value="UniProtKB-KW"/>
</dbReference>
<keyword evidence="8" id="KW-0949">S-adenosyl-L-methionine</keyword>
<evidence type="ECO:0000256" key="8">
    <source>
        <dbReference type="ARBA" id="ARBA00022691"/>
    </source>
</evidence>
<evidence type="ECO:0000313" key="12">
    <source>
        <dbReference type="EMBL" id="MCS0635949.1"/>
    </source>
</evidence>
<gene>
    <name evidence="12" type="ORF">NX801_09765</name>
</gene>
<keyword evidence="7" id="KW-0808">Transferase</keyword>
<dbReference type="PANTHER" id="PTHR11579:SF0">
    <property type="entry name" value="PROTEIN-L-ISOASPARTATE(D-ASPARTATE) O-METHYLTRANSFERASE"/>
    <property type="match status" value="1"/>
</dbReference>